<protein>
    <submittedName>
        <fullName evidence="2">Uncharacterized protein</fullName>
    </submittedName>
</protein>
<name>A0AAE0VYC8_9BIVA</name>
<feature type="compositionally biased region" description="Low complexity" evidence="1">
    <location>
        <begin position="188"/>
        <end position="201"/>
    </location>
</feature>
<sequence>MVFENMTGAWSRAKTRTFSSVLQGMKFLSMFQSPYQPQSVANPAYRPVQCLPPQEGMEAVPTILEFPNFQYLAKQGFYQQVPSTKSLDLKSYVNENGRPILSEKPKSLSAAQKRKQFSHSCRSKWSLTSPDEEEEMEENAERDVKFDDSAKSKKNALVQQIKTGLDLRSFSIGFSEDSVDSFESISQTASSTTSSHMTTSTKESKLKHQSSIQEIRKNLQEKTTSDRRNGNGSSEKETLKISNQGICDLRKNQVEKLMASEIDDGDYVVDDVQQVKSQTCAASPDLNKRDTANNKDTSHTSGNIADNTEMINIRNKFRFKEKDSVDSGLLSVGKIPLIGSRSESSHTLVPTDFSVDEEIEDQQNQGQGVEYKSFFPQNANGKSDVNEAAKGTQLYKGKQLDVTLKIHPQESYELEEMLEPMVDEHQGPLDKFSLRGALEKTASMQSDSSGFADADSSDNKNGNRETSPESNTPVEYIVQQTNNNNDIVQKSSCLCKTQGTDTCEKHRTIASDQFSTSKGQCHIHGRKICQEHQKKEYSGQCPSLHSITYDRSHRVAQGKSAESPGALLYTINMPITSTKTDATSRDITREVSSKDNKTLENIVPEISVTPPNYFSQIHIEIGKDNRPVKTQDNCLNIDKSADSVPDGTQHQESISSQPGPSGVKFGKLGISNSQNPEWPETTRTQNYSHKQNVMNELLTSKKSWYSQVTPSKGRQPLSMSTPMLNKCGQNSFEDPTVSNMTGDWLQREHVGSQMYNLNIMSAASSSSYSLANETLQYTPQQRNVSGFGNEPILRDTSLDYLKLTKLVNQPPTTNLVSLIYCLLVICHCTNQYLGAHVNDS</sequence>
<comment type="caution">
    <text evidence="2">The sequence shown here is derived from an EMBL/GenBank/DDBJ whole genome shotgun (WGS) entry which is preliminary data.</text>
</comment>
<evidence type="ECO:0000256" key="1">
    <source>
        <dbReference type="SAM" id="MobiDB-lite"/>
    </source>
</evidence>
<evidence type="ECO:0000313" key="2">
    <source>
        <dbReference type="EMBL" id="KAK3593490.1"/>
    </source>
</evidence>
<feature type="compositionally biased region" description="Polar residues" evidence="1">
    <location>
        <begin position="646"/>
        <end position="659"/>
    </location>
</feature>
<gene>
    <name evidence="2" type="ORF">CHS0354_037012</name>
</gene>
<dbReference type="AlphaFoldDB" id="A0AAE0VYC8"/>
<dbReference type="Proteomes" id="UP001195483">
    <property type="component" value="Unassembled WGS sequence"/>
</dbReference>
<feature type="compositionally biased region" description="Basic and acidic residues" evidence="1">
    <location>
        <begin position="286"/>
        <end position="298"/>
    </location>
</feature>
<feature type="region of interest" description="Disordered" evidence="1">
    <location>
        <begin position="121"/>
        <end position="153"/>
    </location>
</feature>
<dbReference type="EMBL" id="JAEAOA010002171">
    <property type="protein sequence ID" value="KAK3593490.1"/>
    <property type="molecule type" value="Genomic_DNA"/>
</dbReference>
<feature type="region of interest" description="Disordered" evidence="1">
    <location>
        <begin position="280"/>
        <end position="304"/>
    </location>
</feature>
<feature type="region of interest" description="Disordered" evidence="1">
    <location>
        <begin position="188"/>
        <end position="239"/>
    </location>
</feature>
<organism evidence="2 3">
    <name type="scientific">Potamilus streckersoni</name>
    <dbReference type="NCBI Taxonomy" id="2493646"/>
    <lineage>
        <taxon>Eukaryota</taxon>
        <taxon>Metazoa</taxon>
        <taxon>Spiralia</taxon>
        <taxon>Lophotrochozoa</taxon>
        <taxon>Mollusca</taxon>
        <taxon>Bivalvia</taxon>
        <taxon>Autobranchia</taxon>
        <taxon>Heteroconchia</taxon>
        <taxon>Palaeoheterodonta</taxon>
        <taxon>Unionida</taxon>
        <taxon>Unionoidea</taxon>
        <taxon>Unionidae</taxon>
        <taxon>Ambleminae</taxon>
        <taxon>Lampsilini</taxon>
        <taxon>Potamilus</taxon>
    </lineage>
</organism>
<proteinExistence type="predicted"/>
<feature type="region of interest" description="Disordered" evidence="1">
    <location>
        <begin position="637"/>
        <end position="685"/>
    </location>
</feature>
<reference evidence="2" key="1">
    <citation type="journal article" date="2021" name="Genome Biol. Evol.">
        <title>A High-Quality Reference Genome for a Parasitic Bivalve with Doubly Uniparental Inheritance (Bivalvia: Unionida).</title>
        <authorList>
            <person name="Smith C.H."/>
        </authorList>
    </citation>
    <scope>NUCLEOTIDE SEQUENCE</scope>
    <source>
        <strain evidence="2">CHS0354</strain>
    </source>
</reference>
<evidence type="ECO:0000313" key="3">
    <source>
        <dbReference type="Proteomes" id="UP001195483"/>
    </source>
</evidence>
<reference evidence="2" key="2">
    <citation type="journal article" date="2021" name="Genome Biol. Evol.">
        <title>Developing a high-quality reference genome for a parasitic bivalve with doubly uniparental inheritance (Bivalvia: Unionida).</title>
        <authorList>
            <person name="Smith C.H."/>
        </authorList>
    </citation>
    <scope>NUCLEOTIDE SEQUENCE</scope>
    <source>
        <strain evidence="2">CHS0354</strain>
        <tissue evidence="2">Mantle</tissue>
    </source>
</reference>
<feature type="compositionally biased region" description="Polar residues" evidence="1">
    <location>
        <begin position="670"/>
        <end position="685"/>
    </location>
</feature>
<feature type="region of interest" description="Disordered" evidence="1">
    <location>
        <begin position="441"/>
        <end position="473"/>
    </location>
</feature>
<feature type="compositionally biased region" description="Basic and acidic residues" evidence="1">
    <location>
        <begin position="139"/>
        <end position="151"/>
    </location>
</feature>
<accession>A0AAE0VYC8</accession>
<feature type="compositionally biased region" description="Basic and acidic residues" evidence="1">
    <location>
        <begin position="214"/>
        <end position="239"/>
    </location>
</feature>
<keyword evidence="3" id="KW-1185">Reference proteome</keyword>
<feature type="compositionally biased region" description="Basic and acidic residues" evidence="1">
    <location>
        <begin position="457"/>
        <end position="467"/>
    </location>
</feature>
<reference evidence="2" key="3">
    <citation type="submission" date="2023-05" db="EMBL/GenBank/DDBJ databases">
        <authorList>
            <person name="Smith C.H."/>
        </authorList>
    </citation>
    <scope>NUCLEOTIDE SEQUENCE</scope>
    <source>
        <strain evidence="2">CHS0354</strain>
        <tissue evidence="2">Mantle</tissue>
    </source>
</reference>